<comment type="caution">
    <text evidence="2">The sequence shown here is derived from an EMBL/GenBank/DDBJ whole genome shotgun (WGS) entry which is preliminary data.</text>
</comment>
<evidence type="ECO:0000256" key="1">
    <source>
        <dbReference type="SAM" id="SignalP"/>
    </source>
</evidence>
<dbReference type="AlphaFoldDB" id="A0A844WAZ9"/>
<protein>
    <submittedName>
        <fullName evidence="2">Uncharacterized protein</fullName>
    </submittedName>
</protein>
<dbReference type="EMBL" id="WNXQ01000001">
    <property type="protein sequence ID" value="MWB77002.1"/>
    <property type="molecule type" value="Genomic_DNA"/>
</dbReference>
<dbReference type="RefSeq" id="WP_160381115.1">
    <property type="nucleotide sequence ID" value="NZ_WNXQ01000001.1"/>
</dbReference>
<reference evidence="2 3" key="1">
    <citation type="submission" date="2019-11" db="EMBL/GenBank/DDBJ databases">
        <title>Pseudooceanicola pacifica sp. nov., isolated from deep-sea sediment of the Pacific Ocean.</title>
        <authorList>
            <person name="Lyu L."/>
        </authorList>
    </citation>
    <scope>NUCLEOTIDE SEQUENCE [LARGE SCALE GENOMIC DNA]</scope>
    <source>
        <strain evidence="2 3">216_PA32_1</strain>
    </source>
</reference>
<keyword evidence="3" id="KW-1185">Reference proteome</keyword>
<proteinExistence type="predicted"/>
<organism evidence="2 3">
    <name type="scientific">Pseudooceanicola pacificus</name>
    <dbReference type="NCBI Taxonomy" id="2676438"/>
    <lineage>
        <taxon>Bacteria</taxon>
        <taxon>Pseudomonadati</taxon>
        <taxon>Pseudomonadota</taxon>
        <taxon>Alphaproteobacteria</taxon>
        <taxon>Rhodobacterales</taxon>
        <taxon>Paracoccaceae</taxon>
        <taxon>Pseudooceanicola</taxon>
    </lineage>
</organism>
<sequence>MIRALLLSLAILSTGAAVRANPPEIVAATAERSGMGWRIEVTLKHADTGWDHFADGWEVLDEAGNRIAYRKLHHPHVNEQPFTRSLPSVMIPDGTRRIFIRAHCSVNKGMSAPFELDLSY</sequence>
<evidence type="ECO:0000313" key="2">
    <source>
        <dbReference type="EMBL" id="MWB77002.1"/>
    </source>
</evidence>
<keyword evidence="1" id="KW-0732">Signal</keyword>
<gene>
    <name evidence="2" type="ORF">GLS40_03060</name>
</gene>
<name>A0A844WAZ9_9RHOB</name>
<feature type="chain" id="PRO_5032473006" evidence="1">
    <location>
        <begin position="20"/>
        <end position="120"/>
    </location>
</feature>
<feature type="signal peptide" evidence="1">
    <location>
        <begin position="1"/>
        <end position="19"/>
    </location>
</feature>
<dbReference type="Proteomes" id="UP000443843">
    <property type="component" value="Unassembled WGS sequence"/>
</dbReference>
<evidence type="ECO:0000313" key="3">
    <source>
        <dbReference type="Proteomes" id="UP000443843"/>
    </source>
</evidence>
<accession>A0A844WAZ9</accession>